<keyword evidence="1" id="KW-0812">Transmembrane</keyword>
<comment type="caution">
    <text evidence="2">The sequence shown here is derived from an EMBL/GenBank/DDBJ whole genome shotgun (WGS) entry which is preliminary data.</text>
</comment>
<dbReference type="EMBL" id="BARV01000356">
    <property type="protein sequence ID" value="GAH97293.1"/>
    <property type="molecule type" value="Genomic_DNA"/>
</dbReference>
<name>X1LT15_9ZZZZ</name>
<evidence type="ECO:0000313" key="2">
    <source>
        <dbReference type="EMBL" id="GAH97293.1"/>
    </source>
</evidence>
<dbReference type="AlphaFoldDB" id="X1LT15"/>
<gene>
    <name evidence="2" type="ORF">S06H3_01428</name>
</gene>
<accession>X1LT15</accession>
<reference evidence="2" key="1">
    <citation type="journal article" date="2014" name="Front. Microbiol.">
        <title>High frequency of phylogenetically diverse reductive dehalogenase-homologous genes in deep subseafloor sedimentary metagenomes.</title>
        <authorList>
            <person name="Kawai M."/>
            <person name="Futagami T."/>
            <person name="Toyoda A."/>
            <person name="Takaki Y."/>
            <person name="Nishi S."/>
            <person name="Hori S."/>
            <person name="Arai W."/>
            <person name="Tsubouchi T."/>
            <person name="Morono Y."/>
            <person name="Uchiyama I."/>
            <person name="Ito T."/>
            <person name="Fujiyama A."/>
            <person name="Inagaki F."/>
            <person name="Takami H."/>
        </authorList>
    </citation>
    <scope>NUCLEOTIDE SEQUENCE</scope>
    <source>
        <strain evidence="2">Expedition CK06-06</strain>
    </source>
</reference>
<sequence>MDDTKSLSWLGLIAGVLWYFYKKKRAPLAGPEGGYRLPIGWAKKPKKTEPSDVEQAVVAARPAHLLTPEEVTVAAGFERMPAGGWVI</sequence>
<feature type="transmembrane region" description="Helical" evidence="1">
    <location>
        <begin position="6"/>
        <end position="21"/>
    </location>
</feature>
<keyword evidence="1" id="KW-1133">Transmembrane helix</keyword>
<protein>
    <submittedName>
        <fullName evidence="2">Uncharacterized protein</fullName>
    </submittedName>
</protein>
<organism evidence="2">
    <name type="scientific">marine sediment metagenome</name>
    <dbReference type="NCBI Taxonomy" id="412755"/>
    <lineage>
        <taxon>unclassified sequences</taxon>
        <taxon>metagenomes</taxon>
        <taxon>ecological metagenomes</taxon>
    </lineage>
</organism>
<evidence type="ECO:0000256" key="1">
    <source>
        <dbReference type="SAM" id="Phobius"/>
    </source>
</evidence>
<proteinExistence type="predicted"/>
<keyword evidence="1" id="KW-0472">Membrane</keyword>